<dbReference type="InterPro" id="IPR013549">
    <property type="entry name" value="DUF1731"/>
</dbReference>
<evidence type="ECO:0000259" key="2">
    <source>
        <dbReference type="Pfam" id="PF01370"/>
    </source>
</evidence>
<evidence type="ECO:0000313" key="4">
    <source>
        <dbReference type="EMBL" id="MDR6243549.1"/>
    </source>
</evidence>
<dbReference type="CDD" id="cd05242">
    <property type="entry name" value="SDR_a8"/>
    <property type="match status" value="1"/>
</dbReference>
<sequence>MKIVICGGTGFVGKHLVPYWLNEGHEVIIVTRHLTPERSSAERVHYMTWDDLEQRPEKIEGVDALVNLSGESLNQRWTTKTKLDLVESRMRTVNIVSKALEKLQHKPEVVVQASAMAIYGTSDDETFDESSERRTMNFPSSLAEQWEAVADSIKDVRLIKLRISIVLGKDGGAYPLMSLPYKLYAGGKIGSGHQWVSWIHIDDMVRLIDFCIQNKEVEGPVNASSPGPVRYAEFGATLAKVMHRPHWFHVPSFAIKPVLGEMSVILLQGQRVIPQKALDHGFTFHYPDLRSAIAELEGKEVAVHKNKRA</sequence>
<dbReference type="Pfam" id="PF08338">
    <property type="entry name" value="DUF1731"/>
    <property type="match status" value="1"/>
</dbReference>
<feature type="domain" description="NAD-dependent epimerase/dehydratase" evidence="2">
    <location>
        <begin position="3"/>
        <end position="216"/>
    </location>
</feature>
<reference evidence="4 5" key="1">
    <citation type="submission" date="2023-07" db="EMBL/GenBank/DDBJ databases">
        <title>Genomic Encyclopedia of Type Strains, Phase IV (KMG-IV): sequencing the most valuable type-strain genomes for metagenomic binning, comparative biology and taxonomic classification.</title>
        <authorList>
            <person name="Goeker M."/>
        </authorList>
    </citation>
    <scope>NUCLEOTIDE SEQUENCE [LARGE SCALE GENOMIC DNA]</scope>
    <source>
        <strain evidence="4 5">DSM 22170</strain>
    </source>
</reference>
<dbReference type="RefSeq" id="WP_188773727.1">
    <property type="nucleotide sequence ID" value="NZ_BMMB01000001.1"/>
</dbReference>
<evidence type="ECO:0000256" key="1">
    <source>
        <dbReference type="ARBA" id="ARBA00009353"/>
    </source>
</evidence>
<feature type="domain" description="DUF1731" evidence="3">
    <location>
        <begin position="250"/>
        <end position="296"/>
    </location>
</feature>
<dbReference type="PANTHER" id="PTHR11092:SF0">
    <property type="entry name" value="EPIMERASE FAMILY PROTEIN SDR39U1"/>
    <property type="match status" value="1"/>
</dbReference>
<dbReference type="Gene3D" id="3.40.50.720">
    <property type="entry name" value="NAD(P)-binding Rossmann-like Domain"/>
    <property type="match status" value="1"/>
</dbReference>
<comment type="similarity">
    <text evidence="1">Belongs to the NAD(P)-dependent epimerase/dehydratase family. SDR39U1 subfamily.</text>
</comment>
<dbReference type="NCBIfam" id="TIGR01777">
    <property type="entry name" value="yfcH"/>
    <property type="match status" value="1"/>
</dbReference>
<dbReference type="Proteomes" id="UP001185028">
    <property type="component" value="Unassembled WGS sequence"/>
</dbReference>
<dbReference type="PANTHER" id="PTHR11092">
    <property type="entry name" value="SUGAR NUCLEOTIDE EPIMERASE RELATED"/>
    <property type="match status" value="1"/>
</dbReference>
<keyword evidence="5" id="KW-1185">Reference proteome</keyword>
<name>A0ABU1IWB4_9BACL</name>
<dbReference type="SUPFAM" id="SSF51735">
    <property type="entry name" value="NAD(P)-binding Rossmann-fold domains"/>
    <property type="match status" value="1"/>
</dbReference>
<protein>
    <submittedName>
        <fullName evidence="4">Uncharacterized protein (TIGR01777 family)</fullName>
    </submittedName>
</protein>
<proteinExistence type="inferred from homology"/>
<evidence type="ECO:0000313" key="5">
    <source>
        <dbReference type="Proteomes" id="UP001185028"/>
    </source>
</evidence>
<dbReference type="InterPro" id="IPR001509">
    <property type="entry name" value="Epimerase_deHydtase"/>
</dbReference>
<dbReference type="InterPro" id="IPR036291">
    <property type="entry name" value="NAD(P)-bd_dom_sf"/>
</dbReference>
<organism evidence="4 5">
    <name type="scientific">Paenibacillus hunanensis</name>
    <dbReference type="NCBI Taxonomy" id="539262"/>
    <lineage>
        <taxon>Bacteria</taxon>
        <taxon>Bacillati</taxon>
        <taxon>Bacillota</taxon>
        <taxon>Bacilli</taxon>
        <taxon>Bacillales</taxon>
        <taxon>Paenibacillaceae</taxon>
        <taxon>Paenibacillus</taxon>
    </lineage>
</organism>
<dbReference type="InterPro" id="IPR010099">
    <property type="entry name" value="SDR39U1"/>
</dbReference>
<comment type="caution">
    <text evidence="4">The sequence shown here is derived from an EMBL/GenBank/DDBJ whole genome shotgun (WGS) entry which is preliminary data.</text>
</comment>
<dbReference type="Pfam" id="PF01370">
    <property type="entry name" value="Epimerase"/>
    <property type="match status" value="1"/>
</dbReference>
<accession>A0ABU1IWB4</accession>
<gene>
    <name evidence="4" type="ORF">JOC58_001436</name>
</gene>
<evidence type="ECO:0000259" key="3">
    <source>
        <dbReference type="Pfam" id="PF08338"/>
    </source>
</evidence>
<dbReference type="EMBL" id="JAVDQH010000004">
    <property type="protein sequence ID" value="MDR6243549.1"/>
    <property type="molecule type" value="Genomic_DNA"/>
</dbReference>